<proteinExistence type="predicted"/>
<comment type="caution">
    <text evidence="1">The sequence shown here is derived from an EMBL/GenBank/DDBJ whole genome shotgun (WGS) entry which is preliminary data.</text>
</comment>
<dbReference type="GO" id="GO:2000406">
    <property type="term" value="P:positive regulation of T cell migration"/>
    <property type="evidence" value="ECO:0007669"/>
    <property type="project" value="TreeGrafter"/>
</dbReference>
<dbReference type="PANTHER" id="PTHR23317">
    <property type="entry name" value="DEDICATOR OF CYTOKINESIS DOCK"/>
    <property type="match status" value="1"/>
</dbReference>
<reference evidence="1" key="1">
    <citation type="thesis" date="2020" institute="ProQuest LLC" country="789 East Eisenhower Parkway, Ann Arbor, MI, USA">
        <title>Comparative Genomics and Chromosome Evolution.</title>
        <authorList>
            <person name="Mudd A.B."/>
        </authorList>
    </citation>
    <scope>NUCLEOTIDE SEQUENCE</scope>
    <source>
        <strain evidence="1">237g6f4</strain>
        <tissue evidence="1">Blood</tissue>
    </source>
</reference>
<accession>A0AAV6YUD9</accession>
<dbReference type="PANTHER" id="PTHR23317:SF74">
    <property type="entry name" value="DEDICATOR OF CYTOKINESIS PROTEIN 8"/>
    <property type="match status" value="1"/>
</dbReference>
<evidence type="ECO:0000313" key="2">
    <source>
        <dbReference type="Proteomes" id="UP000824782"/>
    </source>
</evidence>
<gene>
    <name evidence="1" type="ORF">GDO81_019483</name>
</gene>
<organism evidence="1 2">
    <name type="scientific">Engystomops pustulosus</name>
    <name type="common">Tungara frog</name>
    <name type="synonym">Physalaemus pustulosus</name>
    <dbReference type="NCBI Taxonomy" id="76066"/>
    <lineage>
        <taxon>Eukaryota</taxon>
        <taxon>Metazoa</taxon>
        <taxon>Chordata</taxon>
        <taxon>Craniata</taxon>
        <taxon>Vertebrata</taxon>
        <taxon>Euteleostomi</taxon>
        <taxon>Amphibia</taxon>
        <taxon>Batrachia</taxon>
        <taxon>Anura</taxon>
        <taxon>Neobatrachia</taxon>
        <taxon>Hyloidea</taxon>
        <taxon>Leptodactylidae</taxon>
        <taxon>Leiuperinae</taxon>
        <taxon>Engystomops</taxon>
    </lineage>
</organism>
<evidence type="ECO:0008006" key="3">
    <source>
        <dbReference type="Google" id="ProtNLM"/>
    </source>
</evidence>
<protein>
    <recommendedName>
        <fullName evidence="3">Caspase recruitment domain family member 4</fullName>
    </recommendedName>
</protein>
<dbReference type="GO" id="GO:1903905">
    <property type="term" value="P:positive regulation of establishment of T cell polarity"/>
    <property type="evidence" value="ECO:0007669"/>
    <property type="project" value="TreeGrafter"/>
</dbReference>
<dbReference type="InterPro" id="IPR026791">
    <property type="entry name" value="DOCK"/>
</dbReference>
<sequence>MNISLAFFLYDLLSLMDRGFVFNLIKHYCNQLSSKLNSLSTLISMRLEFLRILCSHEHYLNLNLFFMGSSAPASPSPSISSENSSSCSSFQDNRIASMFDLSPEFRQKHFLTGLLFTELDAALDSEAEGYTFVTQL</sequence>
<evidence type="ECO:0000313" key="1">
    <source>
        <dbReference type="EMBL" id="KAG8540326.1"/>
    </source>
</evidence>
<dbReference type="AlphaFoldDB" id="A0AAV6YUD9"/>
<dbReference type="GO" id="GO:0007264">
    <property type="term" value="P:small GTPase-mediated signal transduction"/>
    <property type="evidence" value="ECO:0007669"/>
    <property type="project" value="InterPro"/>
</dbReference>
<dbReference type="GO" id="GO:0031252">
    <property type="term" value="C:cell leading edge"/>
    <property type="evidence" value="ECO:0007669"/>
    <property type="project" value="TreeGrafter"/>
</dbReference>
<dbReference type="Proteomes" id="UP000824782">
    <property type="component" value="Unassembled WGS sequence"/>
</dbReference>
<dbReference type="EMBL" id="WNYA01010800">
    <property type="protein sequence ID" value="KAG8540326.1"/>
    <property type="molecule type" value="Genomic_DNA"/>
</dbReference>
<keyword evidence="2" id="KW-1185">Reference proteome</keyword>
<dbReference type="GO" id="GO:0005085">
    <property type="term" value="F:guanyl-nucleotide exchange factor activity"/>
    <property type="evidence" value="ECO:0007669"/>
    <property type="project" value="InterPro"/>
</dbReference>
<name>A0AAV6YUD9_ENGPU</name>